<keyword evidence="2" id="KW-1185">Reference proteome</keyword>
<evidence type="ECO:0000313" key="2">
    <source>
        <dbReference type="Proteomes" id="UP000790377"/>
    </source>
</evidence>
<dbReference type="EMBL" id="MU267651">
    <property type="protein sequence ID" value="KAH7912452.1"/>
    <property type="molecule type" value="Genomic_DNA"/>
</dbReference>
<reference evidence="1" key="1">
    <citation type="journal article" date="2021" name="New Phytol.">
        <title>Evolutionary innovations through gain and loss of genes in the ectomycorrhizal Boletales.</title>
        <authorList>
            <person name="Wu G."/>
            <person name="Miyauchi S."/>
            <person name="Morin E."/>
            <person name="Kuo A."/>
            <person name="Drula E."/>
            <person name="Varga T."/>
            <person name="Kohler A."/>
            <person name="Feng B."/>
            <person name="Cao Y."/>
            <person name="Lipzen A."/>
            <person name="Daum C."/>
            <person name="Hundley H."/>
            <person name="Pangilinan J."/>
            <person name="Johnson J."/>
            <person name="Barry K."/>
            <person name="LaButti K."/>
            <person name="Ng V."/>
            <person name="Ahrendt S."/>
            <person name="Min B."/>
            <person name="Choi I.G."/>
            <person name="Park H."/>
            <person name="Plett J.M."/>
            <person name="Magnuson J."/>
            <person name="Spatafora J.W."/>
            <person name="Nagy L.G."/>
            <person name="Henrissat B."/>
            <person name="Grigoriev I.V."/>
            <person name="Yang Z.L."/>
            <person name="Xu J."/>
            <person name="Martin F.M."/>
        </authorList>
    </citation>
    <scope>NUCLEOTIDE SEQUENCE</scope>
    <source>
        <strain evidence="1">ATCC 28755</strain>
    </source>
</reference>
<protein>
    <submittedName>
        <fullName evidence="1">UAA transporter</fullName>
    </submittedName>
</protein>
<name>A0ACB8AIT4_9AGAM</name>
<evidence type="ECO:0000313" key="1">
    <source>
        <dbReference type="EMBL" id="KAH7912452.1"/>
    </source>
</evidence>
<accession>A0ACB8AIT4</accession>
<dbReference type="Proteomes" id="UP000790377">
    <property type="component" value="Unassembled WGS sequence"/>
</dbReference>
<organism evidence="1 2">
    <name type="scientific">Hygrophoropsis aurantiaca</name>
    <dbReference type="NCBI Taxonomy" id="72124"/>
    <lineage>
        <taxon>Eukaryota</taxon>
        <taxon>Fungi</taxon>
        <taxon>Dikarya</taxon>
        <taxon>Basidiomycota</taxon>
        <taxon>Agaricomycotina</taxon>
        <taxon>Agaricomycetes</taxon>
        <taxon>Agaricomycetidae</taxon>
        <taxon>Boletales</taxon>
        <taxon>Coniophorineae</taxon>
        <taxon>Hygrophoropsidaceae</taxon>
        <taxon>Hygrophoropsis</taxon>
    </lineage>
</organism>
<comment type="caution">
    <text evidence="1">The sequence shown here is derived from an EMBL/GenBank/DDBJ whole genome shotgun (WGS) entry which is preliminary data.</text>
</comment>
<proteinExistence type="predicted"/>
<sequence length="370" mass="40677">MLSLSDWITTLTLVFGGCCSNAITLERITSEYPQSGVLITFFQFLIVSLYSLPKQFTFSEPPSHIENVEGSKARPSQSKLVKKTWLPRLKQRRVPLLPYFIQVALFFVLSTLNNAAFAYHIPMTVHIIFRSGGMIVNMFLGWMLAKKRYTPRQVISVIIVTIGIVSSTLSASKRKSHSSDAQSTEVSLYATGIAILSLALVLSGFLGLIQDWVFAHYIKPAETKTSSTDQGSSWQENMFYLHSLALPLFYFSKDSITTEFGRIASGPATPLAYSPFTPTISIPAACIHLFVNTCTQLLCVIGVNRLTGRVSSLTVTLILTVRKAVSLLLSVAVYGGQGHIMMWAGAALVFLGTIGYSTSKPIQTPKKKVE</sequence>
<gene>
    <name evidence="1" type="ORF">BJ138DRAFT_1148337</name>
</gene>